<dbReference type="Gene3D" id="3.40.50.410">
    <property type="entry name" value="von Willebrand factor, type A domain"/>
    <property type="match status" value="2"/>
</dbReference>
<feature type="transmembrane region" description="Helical" evidence="1">
    <location>
        <begin position="12"/>
        <end position="32"/>
    </location>
</feature>
<evidence type="ECO:0000313" key="3">
    <source>
        <dbReference type="EMBL" id="AJH01250.1"/>
    </source>
</evidence>
<dbReference type="SUPFAM" id="SSF53300">
    <property type="entry name" value="vWA-like"/>
    <property type="match status" value="2"/>
</dbReference>
<dbReference type="CDD" id="cd00198">
    <property type="entry name" value="vWFA"/>
    <property type="match status" value="1"/>
</dbReference>
<accession>A0A0B5QG15</accession>
<organism evidence="3 4">
    <name type="scientific">Clostridium beijerinckii</name>
    <name type="common">Clostridium MP</name>
    <dbReference type="NCBI Taxonomy" id="1520"/>
    <lineage>
        <taxon>Bacteria</taxon>
        <taxon>Bacillati</taxon>
        <taxon>Bacillota</taxon>
        <taxon>Clostridia</taxon>
        <taxon>Eubacteriales</taxon>
        <taxon>Clostridiaceae</taxon>
        <taxon>Clostridium</taxon>
    </lineage>
</organism>
<proteinExistence type="predicted"/>
<dbReference type="PANTHER" id="PTHR10579">
    <property type="entry name" value="CALCIUM-ACTIVATED CHLORIDE CHANNEL REGULATOR"/>
    <property type="match status" value="1"/>
</dbReference>
<dbReference type="InterPro" id="IPR051266">
    <property type="entry name" value="CLCR"/>
</dbReference>
<dbReference type="SMART" id="SM00327">
    <property type="entry name" value="VWA"/>
    <property type="match status" value="2"/>
</dbReference>
<dbReference type="OrthoDB" id="1656124at2"/>
<evidence type="ECO:0000313" key="4">
    <source>
        <dbReference type="Proteomes" id="UP000031866"/>
    </source>
</evidence>
<dbReference type="EMBL" id="CP010086">
    <property type="protein sequence ID" value="AJH01250.1"/>
    <property type="molecule type" value="Genomic_DNA"/>
</dbReference>
<dbReference type="AlphaFoldDB" id="A0A0B5QG15"/>
<dbReference type="STRING" id="1520.LF65_04719"/>
<name>A0A0B5QG15_CLOBE</name>
<dbReference type="Pfam" id="PF00092">
    <property type="entry name" value="VWA"/>
    <property type="match status" value="1"/>
</dbReference>
<keyword evidence="1" id="KW-0472">Membrane</keyword>
<sequence length="941" mass="103112">MIKDKKIFIGKLSFLIIIVLMLGWISLSRFTVKADISSKPAFTVSIDSYTPTNPSVGEDITIHGTITPQPFQMAVPAKEIVLVLDTSGSMADPKTGNINDSKIEKLKVAAKNFVDTMKNESNLKIGIVTFSTNSNINEALIPASNVTELNRVINGLKANGGTNTGEGLRRAAYLLYSSNNSAANKTIVFMSDGEPTYYNGQTNKGGWKYGNYYGKYYEYYGWYFLGGSYFIGNYGSDDNHTPSGYDYRKGPYEGNYEGYKYQNSYNSYYTDITKSEADDNLLKGTGYSDDNGYCLEYAKEIGEIIKARGYNAFSISYGLDDSGNAKMQQIHNSMSGNSSNFFTTGTDAINGVFNTIASTLKDTYTISNINFNFNFNDGAVIEAVGGNTIRLNDITYKKGPENNGVSTYTSPPIPFTITIKSKIPGDGIPVLSNSTITFPWNSETVTTKVPATTINVKDNNLPGINVDLASVEQNPCKFGDSVKITYNIIPQDFVYSDMSSQLIPKDVVILLDTSAGMNDGDKLGTFKNAVWNNLLNNSIFSNKPMKYGLVTYNSNAIINQDLTTNKTQLNDNVIKNITLSTSNERNIGLALEKANEILQKDTSDAKKYIILISSGNVNYTETQVNNIRNNGYKVLSLALGNTNDVNTDPSPTLNQLATSLGGTSQDYFISVKEGNNNATQNYVMNNLANRINDDFYKTYNFSDIKLNLDLNGNFDAVSGLSGSGDKRSIAVPNVEYKNNNGVWHAESTSISFTIKPNKLGHLSFKENTDINNLANTISYTGINKGITRAINTPTIDVISPIIVNHGIYGGIDNESKNPIIESSNDKTFPKKAIVPMAISFDFYTSTTIKLELDKNRLIDGNIKVYKVNGGTLSKISEINNNNSSTYDIPIGDGLTNGDKILILYNSILPDRDDYYTNSVTVGSASPVYAILNVKGNLPDLF</sequence>
<dbReference type="PROSITE" id="PS50234">
    <property type="entry name" value="VWFA"/>
    <property type="match status" value="2"/>
</dbReference>
<dbReference type="InterPro" id="IPR036465">
    <property type="entry name" value="vWFA_dom_sf"/>
</dbReference>
<keyword evidence="1" id="KW-0812">Transmembrane</keyword>
<feature type="domain" description="VWFA" evidence="2">
    <location>
        <begin position="79"/>
        <end position="196"/>
    </location>
</feature>
<dbReference type="KEGG" id="cbei:LF65_04719"/>
<gene>
    <name evidence="3" type="ORF">LF65_04719</name>
</gene>
<feature type="domain" description="VWFA" evidence="2">
    <location>
        <begin position="506"/>
        <end position="691"/>
    </location>
</feature>
<dbReference type="InterPro" id="IPR002035">
    <property type="entry name" value="VWF_A"/>
</dbReference>
<protein>
    <recommendedName>
        <fullName evidence="2">VWFA domain-containing protein</fullName>
    </recommendedName>
</protein>
<dbReference type="PANTHER" id="PTHR10579:SF43">
    <property type="entry name" value="ZINC FINGER (C3HC4-TYPE RING FINGER) FAMILY PROTEIN"/>
    <property type="match status" value="1"/>
</dbReference>
<dbReference type="RefSeq" id="WP_041899356.1">
    <property type="nucleotide sequence ID" value="NZ_CP010086.2"/>
</dbReference>
<reference evidence="4" key="1">
    <citation type="submission" date="2014-12" db="EMBL/GenBank/DDBJ databases">
        <title>Genome sequence of Clostridium beijerinckii strain 59B.</title>
        <authorList>
            <person name="Little G.T."/>
            <person name="Minton N.P."/>
        </authorList>
    </citation>
    <scope>NUCLEOTIDE SEQUENCE [LARGE SCALE GENOMIC DNA]</scope>
    <source>
        <strain evidence="4">59B</strain>
    </source>
</reference>
<evidence type="ECO:0000256" key="1">
    <source>
        <dbReference type="SAM" id="Phobius"/>
    </source>
</evidence>
<dbReference type="Pfam" id="PF13519">
    <property type="entry name" value="VWA_2"/>
    <property type="match status" value="1"/>
</dbReference>
<evidence type="ECO:0000259" key="2">
    <source>
        <dbReference type="PROSITE" id="PS50234"/>
    </source>
</evidence>
<dbReference type="Proteomes" id="UP000031866">
    <property type="component" value="Chromosome"/>
</dbReference>
<keyword evidence="1" id="KW-1133">Transmembrane helix</keyword>